<reference evidence="2" key="1">
    <citation type="submission" date="2023-01" db="EMBL/GenBank/DDBJ databases">
        <title>Human gut microbiome strain richness.</title>
        <authorList>
            <person name="Chen-Liaw A."/>
        </authorList>
    </citation>
    <scope>NUCLEOTIDE SEQUENCE</scope>
    <source>
        <strain evidence="2">D59st1_B8_D59t2_181005</strain>
    </source>
</reference>
<protein>
    <submittedName>
        <fullName evidence="2">Zonular occludens toxin domain-containing protein</fullName>
    </submittedName>
</protein>
<gene>
    <name evidence="2" type="ORF">PNV70_14920</name>
</gene>
<dbReference type="EMBL" id="JAQMLS010000020">
    <property type="protein sequence ID" value="MDB8743351.1"/>
    <property type="molecule type" value="Genomic_DNA"/>
</dbReference>
<proteinExistence type="predicted"/>
<name>A0AAW6E334_9FIRM</name>
<dbReference type="AlphaFoldDB" id="A0AAW6E334"/>
<dbReference type="SUPFAM" id="SSF52540">
    <property type="entry name" value="P-loop containing nucleoside triphosphate hydrolases"/>
    <property type="match status" value="1"/>
</dbReference>
<evidence type="ECO:0000259" key="1">
    <source>
        <dbReference type="Pfam" id="PF05707"/>
    </source>
</evidence>
<dbReference type="InterPro" id="IPR008900">
    <property type="entry name" value="Zot_N"/>
</dbReference>
<dbReference type="Gene3D" id="3.40.50.300">
    <property type="entry name" value="P-loop containing nucleotide triphosphate hydrolases"/>
    <property type="match status" value="1"/>
</dbReference>
<dbReference type="Proteomes" id="UP001211421">
    <property type="component" value="Unassembled WGS sequence"/>
</dbReference>
<dbReference type="Pfam" id="PF05707">
    <property type="entry name" value="Zot"/>
    <property type="match status" value="1"/>
</dbReference>
<evidence type="ECO:0000313" key="2">
    <source>
        <dbReference type="EMBL" id="MDB8743351.1"/>
    </source>
</evidence>
<accession>A0AAW6E334</accession>
<dbReference type="InterPro" id="IPR027417">
    <property type="entry name" value="P-loop_NTPase"/>
</dbReference>
<feature type="domain" description="Zona occludens toxin N-terminal" evidence="1">
    <location>
        <begin position="52"/>
        <end position="117"/>
    </location>
</feature>
<sequence length="189" mass="22512">MITCVFGLPGSGKSTLMAKMCKSALKGKRYDKVYCNFYLKGAYPIEFKDLGVYNFENSLILIDEAMNEADSRGFKNFTAELKYFFSNHRHYGCDVVYFTQAYDDVDKKIRNNTAELLYIRKFMWWSFTTPIVRKIVINDFTNEIQCGYRMKGLLSTRWYFRPFYYKYFDSFERKPLAPLQPRHNKKYGE</sequence>
<comment type="caution">
    <text evidence="2">The sequence shown here is derived from an EMBL/GenBank/DDBJ whole genome shotgun (WGS) entry which is preliminary data.</text>
</comment>
<dbReference type="RefSeq" id="WP_195552321.1">
    <property type="nucleotide sequence ID" value="NZ_JADMNX010000020.1"/>
</dbReference>
<evidence type="ECO:0000313" key="3">
    <source>
        <dbReference type="Proteomes" id="UP001211421"/>
    </source>
</evidence>
<organism evidence="2 3">
    <name type="scientific">Ruminococcus bicirculans</name>
    <name type="common">ex Wegman et al. 2014</name>
    <dbReference type="NCBI Taxonomy" id="1160721"/>
    <lineage>
        <taxon>Bacteria</taxon>
        <taxon>Bacillati</taxon>
        <taxon>Bacillota</taxon>
        <taxon>Clostridia</taxon>
        <taxon>Eubacteriales</taxon>
        <taxon>Oscillospiraceae</taxon>
        <taxon>Ruminococcus</taxon>
    </lineage>
</organism>